<organism evidence="2 3">
    <name type="scientific">Myceligenerans salitolerans</name>
    <dbReference type="NCBI Taxonomy" id="1230528"/>
    <lineage>
        <taxon>Bacteria</taxon>
        <taxon>Bacillati</taxon>
        <taxon>Actinomycetota</taxon>
        <taxon>Actinomycetes</taxon>
        <taxon>Micrococcales</taxon>
        <taxon>Promicromonosporaceae</taxon>
        <taxon>Myceligenerans</taxon>
    </lineage>
</organism>
<evidence type="ECO:0000313" key="3">
    <source>
        <dbReference type="Proteomes" id="UP000664617"/>
    </source>
</evidence>
<evidence type="ECO:0000256" key="1">
    <source>
        <dbReference type="SAM" id="Phobius"/>
    </source>
</evidence>
<dbReference type="EMBL" id="JAFMPK010000019">
    <property type="protein sequence ID" value="MBO0607903.1"/>
    <property type="molecule type" value="Genomic_DNA"/>
</dbReference>
<accession>A0ABS3I612</accession>
<dbReference type="Proteomes" id="UP000664617">
    <property type="component" value="Unassembled WGS sequence"/>
</dbReference>
<keyword evidence="1" id="KW-0472">Membrane</keyword>
<proteinExistence type="predicted"/>
<feature type="transmembrane region" description="Helical" evidence="1">
    <location>
        <begin position="20"/>
        <end position="42"/>
    </location>
</feature>
<sequence length="159" mass="16236">MSPGPSSTRPADPEDGRVWLLTATFVMFAVALTGMVASATAVHLDRKQLAGLADLLAVHAAQAVDEHRLYAGDLPPAGPPGTGGPLVLDDRSVAAAVERYLAAHPGTAPEGLRVVSATSPDGRSARVALASPSRPPLLGWFTDAASPIVVTAASTARAW</sequence>
<comment type="caution">
    <text evidence="2">The sequence shown here is derived from an EMBL/GenBank/DDBJ whole genome shotgun (WGS) entry which is preliminary data.</text>
</comment>
<keyword evidence="1" id="KW-1133">Transmembrane helix</keyword>
<name>A0ABS3I612_9MICO</name>
<protein>
    <recommendedName>
        <fullName evidence="4">Flp pilus-assembly TadG-like N-terminal domain-containing protein</fullName>
    </recommendedName>
</protein>
<evidence type="ECO:0008006" key="4">
    <source>
        <dbReference type="Google" id="ProtNLM"/>
    </source>
</evidence>
<evidence type="ECO:0000313" key="2">
    <source>
        <dbReference type="EMBL" id="MBO0607903.1"/>
    </source>
</evidence>
<dbReference type="RefSeq" id="WP_207273820.1">
    <property type="nucleotide sequence ID" value="NZ_JAFMPK010000019.1"/>
</dbReference>
<reference evidence="3" key="1">
    <citation type="submission" date="2023-07" db="EMBL/GenBank/DDBJ databases">
        <title>Myceligenerans salitolerans sp. nov., a halotolerant actinomycete isolated from a salt lake in Xinjiang, China.</title>
        <authorList>
            <person name="Guan T."/>
        </authorList>
    </citation>
    <scope>NUCLEOTIDE SEQUENCE [LARGE SCALE GENOMIC DNA]</scope>
    <source>
        <strain evidence="3">XHU 5031</strain>
    </source>
</reference>
<keyword evidence="1" id="KW-0812">Transmembrane</keyword>
<keyword evidence="3" id="KW-1185">Reference proteome</keyword>
<gene>
    <name evidence="2" type="ORF">J0911_02545</name>
</gene>